<keyword evidence="2" id="KW-1185">Reference proteome</keyword>
<protein>
    <recommendedName>
        <fullName evidence="3">N-acetyltransferase domain-containing protein</fullName>
    </recommendedName>
</protein>
<proteinExistence type="predicted"/>
<gene>
    <name evidence="1" type="ORF">TCAL_05957</name>
</gene>
<evidence type="ECO:0000313" key="2">
    <source>
        <dbReference type="Proteomes" id="UP000318571"/>
    </source>
</evidence>
<reference evidence="1 2" key="1">
    <citation type="journal article" date="2018" name="Nat. Ecol. Evol.">
        <title>Genomic signatures of mitonuclear coevolution across populations of Tigriopus californicus.</title>
        <authorList>
            <person name="Barreto F.S."/>
            <person name="Watson E.T."/>
            <person name="Lima T.G."/>
            <person name="Willett C.S."/>
            <person name="Edmands S."/>
            <person name="Li W."/>
            <person name="Burton R.S."/>
        </authorList>
    </citation>
    <scope>NUCLEOTIDE SEQUENCE [LARGE SCALE GENOMIC DNA]</scope>
    <source>
        <strain evidence="1 2">San Diego</strain>
    </source>
</reference>
<evidence type="ECO:0000313" key="1">
    <source>
        <dbReference type="EMBL" id="TRY67418.1"/>
    </source>
</evidence>
<organism evidence="1 2">
    <name type="scientific">Tigriopus californicus</name>
    <name type="common">Marine copepod</name>
    <dbReference type="NCBI Taxonomy" id="6832"/>
    <lineage>
        <taxon>Eukaryota</taxon>
        <taxon>Metazoa</taxon>
        <taxon>Ecdysozoa</taxon>
        <taxon>Arthropoda</taxon>
        <taxon>Crustacea</taxon>
        <taxon>Multicrustacea</taxon>
        <taxon>Hexanauplia</taxon>
        <taxon>Copepoda</taxon>
        <taxon>Harpacticoida</taxon>
        <taxon>Harpacticidae</taxon>
        <taxon>Tigriopus</taxon>
    </lineage>
</organism>
<dbReference type="EMBL" id="VCGU01000011">
    <property type="protein sequence ID" value="TRY67418.1"/>
    <property type="molecule type" value="Genomic_DNA"/>
</dbReference>
<comment type="caution">
    <text evidence="1">The sequence shown here is derived from an EMBL/GenBank/DDBJ whole genome shotgun (WGS) entry which is preliminary data.</text>
</comment>
<sequence length="93" mass="10465">MTIIAAQLTDCQDIFDLVNEAYEVEIGDDGLAFKNCARFSALNEVEECLDNTWIIRDENGILVGTVRAVSKEEGLILKYGVMVSTRRNNKEHQ</sequence>
<dbReference type="AlphaFoldDB" id="A0A553NPP7"/>
<name>A0A553NPP7_TIGCA</name>
<evidence type="ECO:0008006" key="3">
    <source>
        <dbReference type="Google" id="ProtNLM"/>
    </source>
</evidence>
<accession>A0A553NPP7</accession>
<dbReference type="Proteomes" id="UP000318571">
    <property type="component" value="Chromosome 4"/>
</dbReference>